<feature type="non-terminal residue" evidence="3">
    <location>
        <position position="1"/>
    </location>
</feature>
<proteinExistence type="predicted"/>
<keyword evidence="2" id="KW-0472">Membrane</keyword>
<name>A0A820H8K3_9BILA</name>
<sequence length="77" mass="8871">MFEKRNDPTKTCHFLPENQRPPVDNGHKGVSTLKKTTKDCLDTYRQDTKNTKTKILIVPVYYIIMPSLCEFGLPDTV</sequence>
<comment type="caution">
    <text evidence="3">The sequence shown here is derived from an EMBL/GenBank/DDBJ whole genome shotgun (WGS) entry which is preliminary data.</text>
</comment>
<protein>
    <submittedName>
        <fullName evidence="3">Uncharacterized protein</fullName>
    </submittedName>
</protein>
<feature type="compositionally biased region" description="Basic and acidic residues" evidence="1">
    <location>
        <begin position="1"/>
        <end position="10"/>
    </location>
</feature>
<organism evidence="3 4">
    <name type="scientific">Adineta steineri</name>
    <dbReference type="NCBI Taxonomy" id="433720"/>
    <lineage>
        <taxon>Eukaryota</taxon>
        <taxon>Metazoa</taxon>
        <taxon>Spiralia</taxon>
        <taxon>Gnathifera</taxon>
        <taxon>Rotifera</taxon>
        <taxon>Eurotatoria</taxon>
        <taxon>Bdelloidea</taxon>
        <taxon>Adinetida</taxon>
        <taxon>Adinetidae</taxon>
        <taxon>Adineta</taxon>
    </lineage>
</organism>
<dbReference type="Proteomes" id="UP000663844">
    <property type="component" value="Unassembled WGS sequence"/>
</dbReference>
<keyword evidence="2" id="KW-1133">Transmembrane helix</keyword>
<keyword evidence="2" id="KW-0812">Transmembrane</keyword>
<dbReference type="AlphaFoldDB" id="A0A820H8K3"/>
<dbReference type="EMBL" id="CAJOAZ010014991">
    <property type="protein sequence ID" value="CAF4287414.1"/>
    <property type="molecule type" value="Genomic_DNA"/>
</dbReference>
<evidence type="ECO:0000313" key="4">
    <source>
        <dbReference type="Proteomes" id="UP000663844"/>
    </source>
</evidence>
<evidence type="ECO:0000256" key="2">
    <source>
        <dbReference type="SAM" id="Phobius"/>
    </source>
</evidence>
<feature type="region of interest" description="Disordered" evidence="1">
    <location>
        <begin position="1"/>
        <end position="29"/>
    </location>
</feature>
<evidence type="ECO:0000313" key="3">
    <source>
        <dbReference type="EMBL" id="CAF4287414.1"/>
    </source>
</evidence>
<evidence type="ECO:0000256" key="1">
    <source>
        <dbReference type="SAM" id="MobiDB-lite"/>
    </source>
</evidence>
<gene>
    <name evidence="3" type="ORF">OXD698_LOCUS45400</name>
</gene>
<feature type="transmembrane region" description="Helical" evidence="2">
    <location>
        <begin position="55"/>
        <end position="73"/>
    </location>
</feature>
<reference evidence="3" key="1">
    <citation type="submission" date="2021-02" db="EMBL/GenBank/DDBJ databases">
        <authorList>
            <person name="Nowell W R."/>
        </authorList>
    </citation>
    <scope>NUCLEOTIDE SEQUENCE</scope>
</reference>
<accession>A0A820H8K3</accession>